<dbReference type="EMBL" id="CT868665">
    <property type="protein sequence ID" value="CAK91976.1"/>
    <property type="molecule type" value="Genomic_DNA"/>
</dbReference>
<evidence type="ECO:0000313" key="2">
    <source>
        <dbReference type="EMBL" id="CAK91976.1"/>
    </source>
</evidence>
<dbReference type="AlphaFoldDB" id="A0E9K9"/>
<feature type="region of interest" description="Disordered" evidence="1">
    <location>
        <begin position="345"/>
        <end position="424"/>
    </location>
</feature>
<dbReference type="HOGENOM" id="CLU_574244_0_0_1"/>
<dbReference type="InParanoid" id="A0E9K9"/>
<dbReference type="OrthoDB" id="305858at2759"/>
<dbReference type="KEGG" id="ptm:GSPATT00024707001"/>
<proteinExistence type="predicted"/>
<reference evidence="2 3" key="1">
    <citation type="journal article" date="2006" name="Nature">
        <title>Global trends of whole-genome duplications revealed by the ciliate Paramecium tetraurelia.</title>
        <authorList>
            <consortium name="Genoscope"/>
            <person name="Aury J.-M."/>
            <person name="Jaillon O."/>
            <person name="Duret L."/>
            <person name="Noel B."/>
            <person name="Jubin C."/>
            <person name="Porcel B.M."/>
            <person name="Segurens B."/>
            <person name="Daubin V."/>
            <person name="Anthouard V."/>
            <person name="Aiach N."/>
            <person name="Arnaiz O."/>
            <person name="Billaut A."/>
            <person name="Beisson J."/>
            <person name="Blanc I."/>
            <person name="Bouhouche K."/>
            <person name="Camara F."/>
            <person name="Duharcourt S."/>
            <person name="Guigo R."/>
            <person name="Gogendeau D."/>
            <person name="Katinka M."/>
            <person name="Keller A.-M."/>
            <person name="Kissmehl R."/>
            <person name="Klotz C."/>
            <person name="Koll F."/>
            <person name="Le Moue A."/>
            <person name="Lepere C."/>
            <person name="Malinsky S."/>
            <person name="Nowacki M."/>
            <person name="Nowak J.K."/>
            <person name="Plattner H."/>
            <person name="Poulain J."/>
            <person name="Ruiz F."/>
            <person name="Serrano V."/>
            <person name="Zagulski M."/>
            <person name="Dessen P."/>
            <person name="Betermier M."/>
            <person name="Weissenbach J."/>
            <person name="Scarpelli C."/>
            <person name="Schachter V."/>
            <person name="Sperling L."/>
            <person name="Meyer E."/>
            <person name="Cohen J."/>
            <person name="Wincker P."/>
        </authorList>
    </citation>
    <scope>NUCLEOTIDE SEQUENCE [LARGE SCALE GENOMIC DNA]</scope>
    <source>
        <strain evidence="2 3">Stock d4-2</strain>
    </source>
</reference>
<evidence type="ECO:0000256" key="1">
    <source>
        <dbReference type="SAM" id="MobiDB-lite"/>
    </source>
</evidence>
<protein>
    <submittedName>
        <fullName evidence="2">Uncharacterized protein</fullName>
    </submittedName>
</protein>
<dbReference type="OMA" id="ANTSHEN"/>
<organism evidence="2 3">
    <name type="scientific">Paramecium tetraurelia</name>
    <dbReference type="NCBI Taxonomy" id="5888"/>
    <lineage>
        <taxon>Eukaryota</taxon>
        <taxon>Sar</taxon>
        <taxon>Alveolata</taxon>
        <taxon>Ciliophora</taxon>
        <taxon>Intramacronucleata</taxon>
        <taxon>Oligohymenophorea</taxon>
        <taxon>Peniculida</taxon>
        <taxon>Parameciidae</taxon>
        <taxon>Paramecium</taxon>
    </lineage>
</organism>
<dbReference type="RefSeq" id="XP_001459373.1">
    <property type="nucleotide sequence ID" value="XM_001459336.1"/>
</dbReference>
<evidence type="ECO:0000313" key="3">
    <source>
        <dbReference type="Proteomes" id="UP000000600"/>
    </source>
</evidence>
<dbReference type="GeneID" id="5045158"/>
<sequence>MNDFYYELESLINDLPQRSLASNIQQLFYRLINQEKQNSPILEVEKYFRKMIKKIEQFYCRRLQKLEYFISKKADNQLILLRISKYLEKKPWRLETMDYTVKAIKQDKIDDKNCNQFINFDNNQEDYYSSKTSTPFSHYTCIPSVPRDSSLNQAIFLECDNSIRSSSSFNLESKEVLLDLSQIQSKLQQLVDKSPKQKQVVKKKQQLADLIDSEMDQFSAQSPPRQSMLDCNISDIKSGFNSRLISSRSLQKESVPYANTPKSPKQIPQTREFESLFQTQQSTKEIIKYVEQYHQSHQQQQSLLYQQQHHFKAKPSLDVNNNTLQCFQDKCQSPSTNKRYRVRSSYQKELPSQNKLKANTSHENFEIRTSKSIQSKKKHFQLPSPLNESMNQQKQKQSNQQIQQIQQQQVQQKKTMQRQQPQTLSSALSHLYKRFSQQKQSSSVVTKRSTKQAISYSLEKDHQKKTYKIVDYLLNY</sequence>
<keyword evidence="3" id="KW-1185">Reference proteome</keyword>
<feature type="compositionally biased region" description="Polar residues" evidence="1">
    <location>
        <begin position="345"/>
        <end position="362"/>
    </location>
</feature>
<dbReference type="Proteomes" id="UP000000600">
    <property type="component" value="Unassembled WGS sequence"/>
</dbReference>
<gene>
    <name evidence="2" type="ORF">GSPATT00024707001</name>
</gene>
<name>A0E9K9_PARTE</name>
<feature type="compositionally biased region" description="Low complexity" evidence="1">
    <location>
        <begin position="392"/>
        <end position="422"/>
    </location>
</feature>
<accession>A0E9K9</accession>